<comment type="caution">
    <text evidence="1">The sequence shown here is derived from an EMBL/GenBank/DDBJ whole genome shotgun (WGS) entry which is preliminary data.</text>
</comment>
<gene>
    <name evidence="1" type="ORF">WMO64_16190</name>
</gene>
<dbReference type="InterPro" id="IPR020288">
    <property type="entry name" value="Sheath_initiator"/>
</dbReference>
<dbReference type="Proteomes" id="UP001464378">
    <property type="component" value="Unassembled WGS sequence"/>
</dbReference>
<dbReference type="Gene3D" id="3.10.450.40">
    <property type="match status" value="1"/>
</dbReference>
<dbReference type="EMBL" id="JBBMFK010000040">
    <property type="protein sequence ID" value="MEQ2444993.1"/>
    <property type="molecule type" value="Genomic_DNA"/>
</dbReference>
<accession>A0ABV1ECF0</accession>
<keyword evidence="2" id="KW-1185">Reference proteome</keyword>
<proteinExistence type="predicted"/>
<name>A0ABV1ECF0_9FIRM</name>
<organism evidence="1 2">
    <name type="scientific">Pseudoflavonifractor intestinihominis</name>
    <dbReference type="NCBI Taxonomy" id="3133171"/>
    <lineage>
        <taxon>Bacteria</taxon>
        <taxon>Bacillati</taxon>
        <taxon>Bacillota</taxon>
        <taxon>Clostridia</taxon>
        <taxon>Eubacteriales</taxon>
        <taxon>Oscillospiraceae</taxon>
        <taxon>Pseudoflavonifractor</taxon>
    </lineage>
</organism>
<sequence length="138" mass="15213">MSLFPQFSIPAAKTGGDLPLYADVAMDYDAGTPLWEGGNPVVVTGLEAVKSWAWRAVATARYRYPAFSWDYGCELENLVGQPYQADTKRSEAARYIQDALLSSPYITACSVTDVTFDGSVFHMTVEFSTLYGKEGFRV</sequence>
<evidence type="ECO:0000313" key="2">
    <source>
        <dbReference type="Proteomes" id="UP001464378"/>
    </source>
</evidence>
<dbReference type="Pfam" id="PF10934">
    <property type="entry name" value="Sheath_initiator"/>
    <property type="match status" value="1"/>
</dbReference>
<evidence type="ECO:0000313" key="1">
    <source>
        <dbReference type="EMBL" id="MEQ2444993.1"/>
    </source>
</evidence>
<dbReference type="RefSeq" id="WP_349232649.1">
    <property type="nucleotide sequence ID" value="NZ_JBBMFK010000040.1"/>
</dbReference>
<dbReference type="SUPFAM" id="SSF160719">
    <property type="entry name" value="gpW/gp25-like"/>
    <property type="match status" value="1"/>
</dbReference>
<protein>
    <submittedName>
        <fullName evidence="1">DUF2634 domain-containing protein</fullName>
    </submittedName>
</protein>
<reference evidence="1 2" key="1">
    <citation type="submission" date="2024-03" db="EMBL/GenBank/DDBJ databases">
        <title>Human intestinal bacterial collection.</title>
        <authorList>
            <person name="Pauvert C."/>
            <person name="Hitch T.C.A."/>
            <person name="Clavel T."/>
        </authorList>
    </citation>
    <scope>NUCLEOTIDE SEQUENCE [LARGE SCALE GENOMIC DNA]</scope>
    <source>
        <strain evidence="1 2">CLA-AP-H29</strain>
    </source>
</reference>